<evidence type="ECO:0000313" key="2">
    <source>
        <dbReference type="EMBL" id="QDO99491.1"/>
    </source>
</evidence>
<evidence type="ECO:0000256" key="1">
    <source>
        <dbReference type="ARBA" id="ARBA00023186"/>
    </source>
</evidence>
<dbReference type="PANTHER" id="PTHR34227:SF1">
    <property type="entry name" value="DIMETHYL SULFOXIDE REDUCTASE CHAPERONE-RELATED"/>
    <property type="match status" value="1"/>
</dbReference>
<dbReference type="Pfam" id="PF02613">
    <property type="entry name" value="Nitrate_red_del"/>
    <property type="match status" value="1"/>
</dbReference>
<dbReference type="AlphaFoldDB" id="A0A516H6Y7"/>
<dbReference type="SUPFAM" id="SSF89155">
    <property type="entry name" value="TorD-like"/>
    <property type="match status" value="1"/>
</dbReference>
<keyword evidence="3" id="KW-1185">Reference proteome</keyword>
<dbReference type="InterPro" id="IPR050289">
    <property type="entry name" value="TorD/DmsD_chaperones"/>
</dbReference>
<dbReference type="SUPFAM" id="SSF47413">
    <property type="entry name" value="lambda repressor-like DNA-binding domains"/>
    <property type="match status" value="1"/>
</dbReference>
<name>A0A516H6Y7_9PROT</name>
<sequence length="269" mass="29771">MGSALERAIDVVGGQTQLARLLGVKQANVWHWLKKADRVPGEYVLAIETATGSQVTRHDLRPDLYPDAQAPDALPEIAEEEIWRAQIYALLGRSLARRPDTALLTALAQLKGDTTPIGAALAELADGARNTSLERAQDEYDMLFIGLPRGELVPYASFYRTGFLYERPLAKLRVDMERLGYARADHVSEPEDHMGALCELMALLIRGGEGRGPAELKTQERLFRQHLAPWAERFFADLEQASGAKLYRPLGVAGRLFMTVENQAFAMAA</sequence>
<gene>
    <name evidence="2" type="ORF">FNB15_20455</name>
</gene>
<protein>
    <submittedName>
        <fullName evidence="2">Molecular chaperone</fullName>
    </submittedName>
</protein>
<dbReference type="OrthoDB" id="8526323at2"/>
<proteinExistence type="predicted"/>
<dbReference type="Gene3D" id="1.10.3480.10">
    <property type="entry name" value="TorD-like"/>
    <property type="match status" value="1"/>
</dbReference>
<accession>A0A516H6Y7</accession>
<dbReference type="GO" id="GO:0003677">
    <property type="term" value="F:DNA binding"/>
    <property type="evidence" value="ECO:0007669"/>
    <property type="project" value="InterPro"/>
</dbReference>
<dbReference type="InterPro" id="IPR031856">
    <property type="entry name" value="YdaS_toxin-like"/>
</dbReference>
<dbReference type="InterPro" id="IPR036411">
    <property type="entry name" value="TorD-like_sf"/>
</dbReference>
<dbReference type="Proteomes" id="UP000317496">
    <property type="component" value="Chromosome"/>
</dbReference>
<dbReference type="Gene3D" id="1.10.260.40">
    <property type="entry name" value="lambda repressor-like DNA-binding domains"/>
    <property type="match status" value="1"/>
</dbReference>
<dbReference type="Pfam" id="PF15943">
    <property type="entry name" value="YdaS_toxin"/>
    <property type="match status" value="1"/>
</dbReference>
<dbReference type="KEGG" id="fer:FNB15_20455"/>
<organism evidence="2 3">
    <name type="scientific">Ferrovibrio terrae</name>
    <dbReference type="NCBI Taxonomy" id="2594003"/>
    <lineage>
        <taxon>Bacteria</taxon>
        <taxon>Pseudomonadati</taxon>
        <taxon>Pseudomonadota</taxon>
        <taxon>Alphaproteobacteria</taxon>
        <taxon>Rhodospirillales</taxon>
        <taxon>Rhodospirillaceae</taxon>
        <taxon>Ferrovibrio</taxon>
    </lineage>
</organism>
<reference evidence="2 3" key="1">
    <citation type="submission" date="2019-07" db="EMBL/GenBank/DDBJ databases">
        <title>Genome sequencing for Ferrovibrio sp. K5.</title>
        <authorList>
            <person name="Park S.-J."/>
        </authorList>
    </citation>
    <scope>NUCLEOTIDE SEQUENCE [LARGE SCALE GENOMIC DNA]</scope>
    <source>
        <strain evidence="2 3">K5</strain>
    </source>
</reference>
<dbReference type="EMBL" id="CP041636">
    <property type="protein sequence ID" value="QDO99491.1"/>
    <property type="molecule type" value="Genomic_DNA"/>
</dbReference>
<dbReference type="InterPro" id="IPR020945">
    <property type="entry name" value="DMSO/NO3_reduct_chaperone"/>
</dbReference>
<keyword evidence="1" id="KW-0143">Chaperone</keyword>
<dbReference type="PANTHER" id="PTHR34227">
    <property type="entry name" value="CHAPERONE PROTEIN YCDY"/>
    <property type="match status" value="1"/>
</dbReference>
<dbReference type="InterPro" id="IPR010982">
    <property type="entry name" value="Lambda_DNA-bd_dom_sf"/>
</dbReference>
<evidence type="ECO:0000313" key="3">
    <source>
        <dbReference type="Proteomes" id="UP000317496"/>
    </source>
</evidence>